<dbReference type="InterPro" id="IPR036779">
    <property type="entry name" value="LysM_dom_sf"/>
</dbReference>
<dbReference type="KEGG" id="lak:106151220"/>
<dbReference type="Gene3D" id="3.10.350.10">
    <property type="entry name" value="LysM domain"/>
    <property type="match status" value="1"/>
</dbReference>
<reference evidence="5" key="1">
    <citation type="submission" date="2025-08" db="UniProtKB">
        <authorList>
            <consortium name="RefSeq"/>
        </authorList>
    </citation>
    <scope>IDENTIFICATION</scope>
    <source>
        <tissue evidence="5">Gonads</tissue>
    </source>
</reference>
<dbReference type="SMART" id="SM00257">
    <property type="entry name" value="LysM"/>
    <property type="match status" value="1"/>
</dbReference>
<dbReference type="Pfam" id="PF01476">
    <property type="entry name" value="LysM"/>
    <property type="match status" value="1"/>
</dbReference>
<dbReference type="InterPro" id="IPR045030">
    <property type="entry name" value="LYSM1-4"/>
</dbReference>
<dbReference type="RefSeq" id="XP_013379802.1">
    <property type="nucleotide sequence ID" value="XM_013524348.1"/>
</dbReference>
<organism evidence="4 5">
    <name type="scientific">Lingula anatina</name>
    <name type="common">Brachiopod</name>
    <name type="synonym">Lingula unguis</name>
    <dbReference type="NCBI Taxonomy" id="7574"/>
    <lineage>
        <taxon>Eukaryota</taxon>
        <taxon>Metazoa</taxon>
        <taxon>Spiralia</taxon>
        <taxon>Lophotrochozoa</taxon>
        <taxon>Brachiopoda</taxon>
        <taxon>Linguliformea</taxon>
        <taxon>Lingulata</taxon>
        <taxon>Lingulida</taxon>
        <taxon>Linguloidea</taxon>
        <taxon>Lingulidae</taxon>
        <taxon>Lingula</taxon>
    </lineage>
</organism>
<dbReference type="GeneID" id="106151220"/>
<dbReference type="PROSITE" id="PS51782">
    <property type="entry name" value="LYSM"/>
    <property type="match status" value="1"/>
</dbReference>
<name>A0A1S3H1I6_LINAN</name>
<dbReference type="STRING" id="7574.A0A1S3H1I6"/>
<protein>
    <submittedName>
        <fullName evidence="5">LysM and putative peptidoglycan-binding domain-containing protein 3</fullName>
    </submittedName>
</protein>
<keyword evidence="2" id="KW-0472">Membrane</keyword>
<feature type="region of interest" description="Disordered" evidence="1">
    <location>
        <begin position="1"/>
        <end position="34"/>
    </location>
</feature>
<keyword evidence="4" id="KW-1185">Reference proteome</keyword>
<dbReference type="CDD" id="cd00118">
    <property type="entry name" value="LysM"/>
    <property type="match status" value="1"/>
</dbReference>
<evidence type="ECO:0000313" key="4">
    <source>
        <dbReference type="Proteomes" id="UP000085678"/>
    </source>
</evidence>
<proteinExistence type="predicted"/>
<gene>
    <name evidence="5" type="primary">LOC106151220</name>
</gene>
<dbReference type="OMA" id="IALQFCC"/>
<evidence type="ECO:0000256" key="1">
    <source>
        <dbReference type="SAM" id="MobiDB-lite"/>
    </source>
</evidence>
<dbReference type="FunCoup" id="A0A1S3H1I6">
    <property type="interactions" value="218"/>
</dbReference>
<feature type="domain" description="LysM" evidence="3">
    <location>
        <begin position="85"/>
        <end position="129"/>
    </location>
</feature>
<evidence type="ECO:0000259" key="3">
    <source>
        <dbReference type="PROSITE" id="PS51782"/>
    </source>
</evidence>
<sequence>MSGYHRPSSKGSLFRKDPRGSYRPLPTDAQVQNVPDSRVYIFGDDDVKEDDLEQGSVEMSQLRVRGAKSKDYHSLKAENDQPDYLEKEVSEGDTLQSLALQFGCPVAEIKRINNLIRDQDFYALKRIKVPIKRFGLLTELVEHENKNSKGKKLTLGSVVNRNSRSVIEEVEEEQELNNEDFAFDGSDSDSQTLLVRTLSIRGAMNSQTKEAKKFLKHMDKDLQKIRNSTKSRKDSLQEVTSYLTTKTILPLSKKITNTSEKSLLRYALGIAVIVFIMVPVLYFISTWINDRYDNSTHTETNG</sequence>
<keyword evidence="2" id="KW-0812">Transmembrane</keyword>
<dbReference type="SUPFAM" id="SSF54106">
    <property type="entry name" value="LysM domain"/>
    <property type="match status" value="1"/>
</dbReference>
<dbReference type="AlphaFoldDB" id="A0A1S3H1I6"/>
<dbReference type="InParanoid" id="A0A1S3H1I6"/>
<dbReference type="Proteomes" id="UP000085678">
    <property type="component" value="Unplaced"/>
</dbReference>
<dbReference type="PANTHER" id="PTHR20932:SF13">
    <property type="entry name" value="LD36653P"/>
    <property type="match status" value="1"/>
</dbReference>
<accession>A0A1S3H1I6</accession>
<dbReference type="InterPro" id="IPR018392">
    <property type="entry name" value="LysM"/>
</dbReference>
<evidence type="ECO:0000313" key="5">
    <source>
        <dbReference type="RefSeq" id="XP_013379802.1"/>
    </source>
</evidence>
<feature type="transmembrane region" description="Helical" evidence="2">
    <location>
        <begin position="263"/>
        <end position="284"/>
    </location>
</feature>
<evidence type="ECO:0000256" key="2">
    <source>
        <dbReference type="SAM" id="Phobius"/>
    </source>
</evidence>
<keyword evidence="2" id="KW-1133">Transmembrane helix</keyword>
<dbReference type="OrthoDB" id="538216at2759"/>
<dbReference type="PANTHER" id="PTHR20932">
    <property type="entry name" value="LYSM AND PUTATIVE PEPTIDOGLYCAN-BINDING DOMAIN-CONTAINING PROTEIN"/>
    <property type="match status" value="1"/>
</dbReference>